<dbReference type="AlphaFoldDB" id="A0A9P8L1V7"/>
<dbReference type="PRINTS" id="PR00195">
    <property type="entry name" value="DYNAMIN"/>
</dbReference>
<reference evidence="6" key="1">
    <citation type="submission" date="2021-03" db="EMBL/GenBank/DDBJ databases">
        <title>Comparative genomics and phylogenomic investigation of the class Geoglossomycetes provide insights into ecological specialization and systematics.</title>
        <authorList>
            <person name="Melie T."/>
            <person name="Pirro S."/>
            <person name="Miller A.N."/>
            <person name="Quandt A."/>
        </authorList>
    </citation>
    <scope>NUCLEOTIDE SEQUENCE</scope>
    <source>
        <strain evidence="6">GBOQ0MN5Z8</strain>
    </source>
</reference>
<sequence>MASLSPVRGGHGKEQDDAKSPMMETHAPPMTGIQAPDFPERMKILEQIHEFRDLGVDEDIELPQLVVVGDQSSGKSSLMESITELPFPIANELCTRYATQIVFRHSHTKMPVKITILPEPGASDGRKAQLKSFNPQADDLNVETFKAILDEVKNFDSTQDQTDEDKEMIRNLVEKYIKSDRTIILAVMNGVNLFVNQEIFQMASKVDPGGDRTVGVITKLDIVPLGEEKVSLKIALDGLHGNLPWFCVRNRSTGDIGEGVTLDKRNDKERDFFQKTPWNQIPKDRVGVQALRDFLATLLSDRVRGVLPALRTEIQRKLEKSQQELDRLGDMRQDSEQQRRYLVGLAKEYQIKVNDALSGRNWVEGNHPAKLRVNIHNEDDKFKKEMQEKGHTHLFLPNKTLGGFSSGCAKCGTSGRDTDSSAGDSSTGDSSSGNLSTGGGTPDASDKSLNTSTYRWIAKRYKESRGGELLGLVNSTLVQSLFHEQTANWERISSQYIDGVIHQIHEFNHAIFDEICGDNNTSHKLRVYLKDHIKIPIEEGRRELEKLLSVERDGVLQTSSRSYMKNLQEARERRARNSPHIWVDDTEHGENSVKTFLTEAEQHAIYYIYDLLETFYEISCDRFMDNVRGQVVERILLSPGDPRMNRRLKVNPGPLGIFNTDFVYLMKEGELEAAAGEGLSTREQRKNLRRRVDRLTKALATFANA</sequence>
<dbReference type="EMBL" id="JAGHQL010000033">
    <property type="protein sequence ID" value="KAH0543411.1"/>
    <property type="molecule type" value="Genomic_DNA"/>
</dbReference>
<feature type="coiled-coil region" evidence="3">
    <location>
        <begin position="311"/>
        <end position="338"/>
    </location>
</feature>
<feature type="domain" description="GED" evidence="5">
    <location>
        <begin position="605"/>
        <end position="705"/>
    </location>
</feature>
<dbReference type="GO" id="GO:0016559">
    <property type="term" value="P:peroxisome fission"/>
    <property type="evidence" value="ECO:0007669"/>
    <property type="project" value="TreeGrafter"/>
</dbReference>
<evidence type="ECO:0000259" key="5">
    <source>
        <dbReference type="PROSITE" id="PS51388"/>
    </source>
</evidence>
<dbReference type="SUPFAM" id="SSF52540">
    <property type="entry name" value="P-loop containing nucleoside triphosphate hydrolases"/>
    <property type="match status" value="1"/>
</dbReference>
<dbReference type="OrthoDB" id="415706at2759"/>
<dbReference type="GO" id="GO:0016020">
    <property type="term" value="C:membrane"/>
    <property type="evidence" value="ECO:0007669"/>
    <property type="project" value="TreeGrafter"/>
</dbReference>
<dbReference type="Pfam" id="PF01031">
    <property type="entry name" value="Dynamin_M"/>
    <property type="match status" value="1"/>
</dbReference>
<dbReference type="GO" id="GO:0005874">
    <property type="term" value="C:microtubule"/>
    <property type="evidence" value="ECO:0007669"/>
    <property type="project" value="TreeGrafter"/>
</dbReference>
<dbReference type="PANTHER" id="PTHR11566:SF21">
    <property type="entry name" value="DYNAMIN RELATED PROTEIN 1, ISOFORM A"/>
    <property type="match status" value="1"/>
</dbReference>
<proteinExistence type="predicted"/>
<dbReference type="InterPro" id="IPR027417">
    <property type="entry name" value="P-loop_NTPase"/>
</dbReference>
<dbReference type="Gene3D" id="3.40.50.300">
    <property type="entry name" value="P-loop containing nucleotide triphosphate hydrolases"/>
    <property type="match status" value="2"/>
</dbReference>
<feature type="compositionally biased region" description="Low complexity" evidence="4">
    <location>
        <begin position="412"/>
        <end position="435"/>
    </location>
</feature>
<keyword evidence="2" id="KW-0342">GTP-binding</keyword>
<dbReference type="InterPro" id="IPR001401">
    <property type="entry name" value="Dynamin_GTPase"/>
</dbReference>
<dbReference type="Pfam" id="PF00350">
    <property type="entry name" value="Dynamin_N"/>
    <property type="match status" value="1"/>
</dbReference>
<keyword evidence="3" id="KW-0175">Coiled coil</keyword>
<dbReference type="InterPro" id="IPR020850">
    <property type="entry name" value="GED_dom"/>
</dbReference>
<dbReference type="GO" id="GO:0005739">
    <property type="term" value="C:mitochondrion"/>
    <property type="evidence" value="ECO:0007669"/>
    <property type="project" value="TreeGrafter"/>
</dbReference>
<dbReference type="GO" id="GO:0000266">
    <property type="term" value="P:mitochondrial fission"/>
    <property type="evidence" value="ECO:0007669"/>
    <property type="project" value="TreeGrafter"/>
</dbReference>
<accession>A0A9P8L1V7</accession>
<protein>
    <recommendedName>
        <fullName evidence="5">GED domain-containing protein</fullName>
    </recommendedName>
</protein>
<evidence type="ECO:0000256" key="4">
    <source>
        <dbReference type="SAM" id="MobiDB-lite"/>
    </source>
</evidence>
<dbReference type="SMART" id="SM00053">
    <property type="entry name" value="DYNc"/>
    <property type="match status" value="1"/>
</dbReference>
<dbReference type="PANTHER" id="PTHR11566">
    <property type="entry name" value="DYNAMIN"/>
    <property type="match status" value="1"/>
</dbReference>
<dbReference type="GO" id="GO:0008017">
    <property type="term" value="F:microtubule binding"/>
    <property type="evidence" value="ECO:0007669"/>
    <property type="project" value="TreeGrafter"/>
</dbReference>
<dbReference type="GO" id="GO:0006897">
    <property type="term" value="P:endocytosis"/>
    <property type="evidence" value="ECO:0007669"/>
    <property type="project" value="TreeGrafter"/>
</dbReference>
<dbReference type="GO" id="GO:0048312">
    <property type="term" value="P:intracellular distribution of mitochondria"/>
    <property type="evidence" value="ECO:0007669"/>
    <property type="project" value="TreeGrafter"/>
</dbReference>
<dbReference type="PROSITE" id="PS51388">
    <property type="entry name" value="GED"/>
    <property type="match status" value="1"/>
</dbReference>
<name>A0A9P8L1V7_9PEZI</name>
<dbReference type="InterPro" id="IPR000375">
    <property type="entry name" value="Dynamin_stalk"/>
</dbReference>
<dbReference type="CDD" id="cd08771">
    <property type="entry name" value="DLP_1"/>
    <property type="match status" value="1"/>
</dbReference>
<comment type="caution">
    <text evidence="6">The sequence shown here is derived from an EMBL/GenBank/DDBJ whole genome shotgun (WGS) entry which is preliminary data.</text>
</comment>
<keyword evidence="1" id="KW-0547">Nucleotide-binding</keyword>
<dbReference type="Proteomes" id="UP000698800">
    <property type="component" value="Unassembled WGS sequence"/>
</dbReference>
<dbReference type="GO" id="GO:0005525">
    <property type="term" value="F:GTP binding"/>
    <property type="evidence" value="ECO:0007669"/>
    <property type="project" value="InterPro"/>
</dbReference>
<dbReference type="InterPro" id="IPR045063">
    <property type="entry name" value="Dynamin_N"/>
</dbReference>
<feature type="region of interest" description="Disordered" evidence="4">
    <location>
        <begin position="412"/>
        <end position="447"/>
    </location>
</feature>
<evidence type="ECO:0000313" key="7">
    <source>
        <dbReference type="Proteomes" id="UP000698800"/>
    </source>
</evidence>
<evidence type="ECO:0000256" key="1">
    <source>
        <dbReference type="ARBA" id="ARBA00022741"/>
    </source>
</evidence>
<feature type="region of interest" description="Disordered" evidence="4">
    <location>
        <begin position="1"/>
        <end position="27"/>
    </location>
</feature>
<dbReference type="GO" id="GO:0003924">
    <property type="term" value="F:GTPase activity"/>
    <property type="evidence" value="ECO:0007669"/>
    <property type="project" value="InterPro"/>
</dbReference>
<evidence type="ECO:0000256" key="3">
    <source>
        <dbReference type="SAM" id="Coils"/>
    </source>
</evidence>
<organism evidence="6 7">
    <name type="scientific">Glutinoglossum americanum</name>
    <dbReference type="NCBI Taxonomy" id="1670608"/>
    <lineage>
        <taxon>Eukaryota</taxon>
        <taxon>Fungi</taxon>
        <taxon>Dikarya</taxon>
        <taxon>Ascomycota</taxon>
        <taxon>Pezizomycotina</taxon>
        <taxon>Geoglossomycetes</taxon>
        <taxon>Geoglossales</taxon>
        <taxon>Geoglossaceae</taxon>
        <taxon>Glutinoglossum</taxon>
    </lineage>
</organism>
<gene>
    <name evidence="6" type="ORF">FGG08_002269</name>
</gene>
<dbReference type="InterPro" id="IPR022812">
    <property type="entry name" value="Dynamin"/>
</dbReference>
<evidence type="ECO:0000256" key="2">
    <source>
        <dbReference type="ARBA" id="ARBA00023134"/>
    </source>
</evidence>
<dbReference type="Gene3D" id="1.20.120.1240">
    <property type="entry name" value="Dynamin, middle domain"/>
    <property type="match status" value="1"/>
</dbReference>
<keyword evidence="7" id="KW-1185">Reference proteome</keyword>
<evidence type="ECO:0000313" key="6">
    <source>
        <dbReference type="EMBL" id="KAH0543411.1"/>
    </source>
</evidence>